<gene>
    <name evidence="9" type="ORF">MC7420_8089</name>
</gene>
<dbReference type="InterPro" id="IPR011053">
    <property type="entry name" value="Single_hybrid_motif"/>
</dbReference>
<evidence type="ECO:0000313" key="9">
    <source>
        <dbReference type="EMBL" id="EDX70879.1"/>
    </source>
</evidence>
<keyword evidence="4" id="KW-1133">Transmembrane helix</keyword>
<name>B4W4K9_9CYAN</name>
<evidence type="ECO:0000256" key="1">
    <source>
        <dbReference type="ARBA" id="ARBA00004167"/>
    </source>
</evidence>
<dbReference type="RefSeq" id="WP_006106238.1">
    <property type="nucleotide sequence ID" value="NZ_DS989879.1"/>
</dbReference>
<dbReference type="Proteomes" id="UP000003835">
    <property type="component" value="Unassembled WGS sequence"/>
</dbReference>
<evidence type="ECO:0000313" key="10">
    <source>
        <dbReference type="Proteomes" id="UP000003835"/>
    </source>
</evidence>
<dbReference type="PANTHER" id="PTHR30386">
    <property type="entry name" value="MEMBRANE FUSION SUBUNIT OF EMRAB-TOLC MULTIDRUG EFFLUX PUMP"/>
    <property type="match status" value="1"/>
</dbReference>
<dbReference type="Pfam" id="PF26002">
    <property type="entry name" value="Beta-barrel_AprE"/>
    <property type="match status" value="1"/>
</dbReference>
<evidence type="ECO:0000256" key="2">
    <source>
        <dbReference type="ARBA" id="ARBA00009477"/>
    </source>
</evidence>
<feature type="compositionally biased region" description="Polar residues" evidence="7">
    <location>
        <begin position="1"/>
        <end position="21"/>
    </location>
</feature>
<keyword evidence="6" id="KW-0175">Coiled coil</keyword>
<feature type="coiled-coil region" evidence="6">
    <location>
        <begin position="339"/>
        <end position="366"/>
    </location>
</feature>
<dbReference type="SUPFAM" id="SSF51230">
    <property type="entry name" value="Single hybrid motif"/>
    <property type="match status" value="1"/>
</dbReference>
<dbReference type="EMBL" id="DS989879">
    <property type="protein sequence ID" value="EDX70879.1"/>
    <property type="molecule type" value="Genomic_DNA"/>
</dbReference>
<dbReference type="InterPro" id="IPR058982">
    <property type="entry name" value="Beta-barrel_AprE"/>
</dbReference>
<dbReference type="PANTHER" id="PTHR30386:SF26">
    <property type="entry name" value="TRANSPORT PROTEIN COMB"/>
    <property type="match status" value="1"/>
</dbReference>
<evidence type="ECO:0000256" key="3">
    <source>
        <dbReference type="ARBA" id="ARBA00022692"/>
    </source>
</evidence>
<keyword evidence="10" id="KW-1185">Reference proteome</keyword>
<protein>
    <submittedName>
        <fullName evidence="9">Auxiliary transport protein, MFP family</fullName>
    </submittedName>
</protein>
<proteinExistence type="inferred from homology"/>
<dbReference type="PRINTS" id="PR01490">
    <property type="entry name" value="RTXTOXIND"/>
</dbReference>
<reference evidence="9 10" key="1">
    <citation type="submission" date="2008-07" db="EMBL/GenBank/DDBJ databases">
        <authorList>
            <person name="Tandeau de Marsac N."/>
            <person name="Ferriera S."/>
            <person name="Johnson J."/>
            <person name="Kravitz S."/>
            <person name="Beeson K."/>
            <person name="Sutton G."/>
            <person name="Rogers Y.-H."/>
            <person name="Friedman R."/>
            <person name="Frazier M."/>
            <person name="Venter J.C."/>
        </authorList>
    </citation>
    <scope>NUCLEOTIDE SEQUENCE [LARGE SCALE GENOMIC DNA]</scope>
    <source>
        <strain evidence="9 10">PCC 7420</strain>
    </source>
</reference>
<dbReference type="Gene3D" id="2.40.50.100">
    <property type="match status" value="1"/>
</dbReference>
<feature type="coiled-coil region" evidence="6">
    <location>
        <begin position="278"/>
        <end position="315"/>
    </location>
</feature>
<evidence type="ECO:0000256" key="4">
    <source>
        <dbReference type="ARBA" id="ARBA00022989"/>
    </source>
</evidence>
<evidence type="ECO:0000256" key="5">
    <source>
        <dbReference type="ARBA" id="ARBA00023136"/>
    </source>
</evidence>
<keyword evidence="3" id="KW-0812">Transmembrane</keyword>
<dbReference type="InterPro" id="IPR050739">
    <property type="entry name" value="MFP"/>
</dbReference>
<dbReference type="STRING" id="118168.MC7420_8089"/>
<comment type="subcellular location">
    <subcellularLocation>
        <location evidence="1">Membrane</location>
        <topology evidence="1">Single-pass membrane protein</topology>
    </subcellularLocation>
</comment>
<feature type="compositionally biased region" description="Low complexity" evidence="7">
    <location>
        <begin position="22"/>
        <end position="33"/>
    </location>
</feature>
<dbReference type="AlphaFoldDB" id="B4W4K9"/>
<organism evidence="9 10">
    <name type="scientific">Coleofasciculus chthonoplastes PCC 7420</name>
    <dbReference type="NCBI Taxonomy" id="118168"/>
    <lineage>
        <taxon>Bacteria</taxon>
        <taxon>Bacillati</taxon>
        <taxon>Cyanobacteriota</taxon>
        <taxon>Cyanophyceae</taxon>
        <taxon>Coleofasciculales</taxon>
        <taxon>Coleofasciculaceae</taxon>
        <taxon>Coleofasciculus</taxon>
    </lineage>
</organism>
<dbReference type="HOGENOM" id="CLU_023976_0_0_3"/>
<evidence type="ECO:0000256" key="6">
    <source>
        <dbReference type="SAM" id="Coils"/>
    </source>
</evidence>
<dbReference type="eggNOG" id="COG0845">
    <property type="taxonomic scope" value="Bacteria"/>
</dbReference>
<accession>B4W4K9</accession>
<sequence length="513" mass="57287">MNQRNGSSSQPLATRSPAQSVKTATKAGTTRRTNQPPEFDQPVILQQSPLWPRMIVVAIIGVTTLSVTWACLAKIEEAIPAQGKLEPKAAVKEVQAPQGGVVKSVEVEEGDRVEKGDTLLTFDQTAAQAQFKSLQQIRAALIQENQFYQAQMTGKAVPIDPENLPEKLPPQIASLTKNRAALVAEKNFYQAQLTGNPTGLTLAQRQRLQASQNEYNSRVAAADLEVEQLNRQLTQTQIQLADAEQVLAFNQQITDRLEKLWREGAFGELQYLRQKQDTDSSAAEVARLRQEQERLEKAIQQAQERKQNTMALSEEELRTLIAQNEQRIAEIDSQLTKIIVENQKRLQEIESQLSQIQVTLTNQELQAPEGGIVFDLQASPEFVANTSEPVLKIVPNDTLVAKVYITNQDIGFVNEGMPVDVRVDSFPYSEFGDVKGELVQIGSDALPPNEVYPFYRFPAEIRMDRQTISVNGKEIPLQSGMSISANIKVRKRPVISIFSDLFMRKIDSIKTVR</sequence>
<dbReference type="Gene3D" id="2.40.30.170">
    <property type="match status" value="1"/>
</dbReference>
<dbReference type="GO" id="GO:0016020">
    <property type="term" value="C:membrane"/>
    <property type="evidence" value="ECO:0007669"/>
    <property type="project" value="UniProtKB-SubCell"/>
</dbReference>
<evidence type="ECO:0000259" key="8">
    <source>
        <dbReference type="Pfam" id="PF26002"/>
    </source>
</evidence>
<keyword evidence="5" id="KW-0472">Membrane</keyword>
<comment type="similarity">
    <text evidence="2">Belongs to the membrane fusion protein (MFP) (TC 8.A.1) family.</text>
</comment>
<dbReference type="OrthoDB" id="553569at2"/>
<feature type="region of interest" description="Disordered" evidence="7">
    <location>
        <begin position="1"/>
        <end position="39"/>
    </location>
</feature>
<evidence type="ECO:0000256" key="7">
    <source>
        <dbReference type="SAM" id="MobiDB-lite"/>
    </source>
</evidence>
<feature type="domain" description="AprE-like beta-barrel" evidence="8">
    <location>
        <begin position="399"/>
        <end position="489"/>
    </location>
</feature>
<feature type="coiled-coil region" evidence="6">
    <location>
        <begin position="172"/>
        <end position="246"/>
    </location>
</feature>